<dbReference type="PANTHER" id="PTHR11820">
    <property type="entry name" value="ACYLPYRUVASE"/>
    <property type="match status" value="1"/>
</dbReference>
<dbReference type="InterPro" id="IPR036663">
    <property type="entry name" value="Fumarylacetoacetase_C_sf"/>
</dbReference>
<protein>
    <submittedName>
        <fullName evidence="3">Fumarylacetoacetate hydrolase family protein</fullName>
    </submittedName>
</protein>
<dbReference type="PANTHER" id="PTHR11820:SF7">
    <property type="entry name" value="ACYLPYRUVASE FAHD1, MITOCHONDRIAL"/>
    <property type="match status" value="1"/>
</dbReference>
<sequence length="203" mass="22925">MKIICVGRNYADHAKELKNDLPTEPVLFMKPKSALLLPHKPLYYPEFTDDLHYECELVLRISKNGKFIQEKFAHKYYDAITVGLDLTARDLQRKQQQKGLPWEIAKAFDGSAAVGEFRPVTENTDMGNITFRLDKNGETVQNGNTADMIFPVHKIIEYASNYFTLNIGDLIFTGTPAGVGAVTVQDRLEAYLLGEKLLSVDIR</sequence>
<gene>
    <name evidence="3" type="ORF">GCM10023093_30670</name>
</gene>
<dbReference type="SUPFAM" id="SSF56529">
    <property type="entry name" value="FAH"/>
    <property type="match status" value="1"/>
</dbReference>
<dbReference type="InterPro" id="IPR011234">
    <property type="entry name" value="Fumarylacetoacetase-like_C"/>
</dbReference>
<dbReference type="RefSeq" id="WP_345085232.1">
    <property type="nucleotide sequence ID" value="NZ_BAABFA010000024.1"/>
</dbReference>
<accession>A0ABP8NRB6</accession>
<proteinExistence type="predicted"/>
<dbReference type="EMBL" id="BAABFA010000024">
    <property type="protein sequence ID" value="GAA4470111.1"/>
    <property type="molecule type" value="Genomic_DNA"/>
</dbReference>
<dbReference type="Pfam" id="PF01557">
    <property type="entry name" value="FAA_hydrolase"/>
    <property type="match status" value="1"/>
</dbReference>
<reference evidence="4" key="1">
    <citation type="journal article" date="2019" name="Int. J. Syst. Evol. Microbiol.">
        <title>The Global Catalogue of Microorganisms (GCM) 10K type strain sequencing project: providing services to taxonomists for standard genome sequencing and annotation.</title>
        <authorList>
            <consortium name="The Broad Institute Genomics Platform"/>
            <consortium name="The Broad Institute Genome Sequencing Center for Infectious Disease"/>
            <person name="Wu L."/>
            <person name="Ma J."/>
        </authorList>
    </citation>
    <scope>NUCLEOTIDE SEQUENCE [LARGE SCALE GENOMIC DNA]</scope>
    <source>
        <strain evidence="4">JCM 32105</strain>
    </source>
</reference>
<dbReference type="Gene3D" id="3.90.850.10">
    <property type="entry name" value="Fumarylacetoacetase-like, C-terminal domain"/>
    <property type="match status" value="1"/>
</dbReference>
<feature type="domain" description="Fumarylacetoacetase-like C-terminal" evidence="2">
    <location>
        <begin position="2"/>
        <end position="185"/>
    </location>
</feature>
<evidence type="ECO:0000313" key="3">
    <source>
        <dbReference type="EMBL" id="GAA4470111.1"/>
    </source>
</evidence>
<comment type="caution">
    <text evidence="3">The sequence shown here is derived from an EMBL/GenBank/DDBJ whole genome shotgun (WGS) entry which is preliminary data.</text>
</comment>
<dbReference type="Proteomes" id="UP001500067">
    <property type="component" value="Unassembled WGS sequence"/>
</dbReference>
<evidence type="ECO:0000256" key="1">
    <source>
        <dbReference type="ARBA" id="ARBA00022723"/>
    </source>
</evidence>
<keyword evidence="3" id="KW-0378">Hydrolase</keyword>
<dbReference type="GO" id="GO:0016787">
    <property type="term" value="F:hydrolase activity"/>
    <property type="evidence" value="ECO:0007669"/>
    <property type="project" value="UniProtKB-KW"/>
</dbReference>
<name>A0ABP8NRB6_9BACT</name>
<keyword evidence="1" id="KW-0479">Metal-binding</keyword>
<evidence type="ECO:0000313" key="4">
    <source>
        <dbReference type="Proteomes" id="UP001500067"/>
    </source>
</evidence>
<evidence type="ECO:0000259" key="2">
    <source>
        <dbReference type="Pfam" id="PF01557"/>
    </source>
</evidence>
<organism evidence="3 4">
    <name type="scientific">Nemorincola caseinilytica</name>
    <dbReference type="NCBI Taxonomy" id="2054315"/>
    <lineage>
        <taxon>Bacteria</taxon>
        <taxon>Pseudomonadati</taxon>
        <taxon>Bacteroidota</taxon>
        <taxon>Chitinophagia</taxon>
        <taxon>Chitinophagales</taxon>
        <taxon>Chitinophagaceae</taxon>
        <taxon>Nemorincola</taxon>
    </lineage>
</organism>
<keyword evidence="4" id="KW-1185">Reference proteome</keyword>